<accession>A0A845R510</accession>
<keyword evidence="1" id="KW-1133">Transmembrane helix</keyword>
<evidence type="ECO:0000313" key="2">
    <source>
        <dbReference type="EMBL" id="NBI07593.1"/>
    </source>
</evidence>
<gene>
    <name evidence="2" type="ORF">D3Z33_12095</name>
</gene>
<dbReference type="Proteomes" id="UP000467132">
    <property type="component" value="Unassembled WGS sequence"/>
</dbReference>
<keyword evidence="3" id="KW-1185">Reference proteome</keyword>
<evidence type="ECO:0000256" key="1">
    <source>
        <dbReference type="SAM" id="Phobius"/>
    </source>
</evidence>
<dbReference type="RefSeq" id="WP_160198063.1">
    <property type="nucleotide sequence ID" value="NZ_QXXA01000013.1"/>
</dbReference>
<keyword evidence="1" id="KW-0472">Membrane</keyword>
<proteinExistence type="predicted"/>
<comment type="caution">
    <text evidence="2">The sequence shown here is derived from an EMBL/GenBank/DDBJ whole genome shotgun (WGS) entry which is preliminary data.</text>
</comment>
<organism evidence="2 3">
    <name type="scientific">Senegalia massiliensis</name>
    <dbReference type="NCBI Taxonomy" id="1720316"/>
    <lineage>
        <taxon>Bacteria</taxon>
        <taxon>Bacillati</taxon>
        <taxon>Bacillota</taxon>
        <taxon>Clostridia</taxon>
        <taxon>Eubacteriales</taxon>
        <taxon>Clostridiaceae</taxon>
        <taxon>Senegalia</taxon>
    </lineage>
</organism>
<sequence>MGTNVIFIALGITTAIYITNQIIIKNYKKYKYKIIQKQELKKLSEENNESIEVTNEKVTNKKLAELMELEKESITIDERITLNRGDRISFNSEKYGFVSGIFLGARESSCKGYSDMLIIKYEKGKLIQAPLEYINIDSIMVYGR</sequence>
<keyword evidence="1" id="KW-0812">Transmembrane</keyword>
<feature type="transmembrane region" description="Helical" evidence="1">
    <location>
        <begin position="6"/>
        <end position="24"/>
    </location>
</feature>
<name>A0A845R510_9CLOT</name>
<reference evidence="2 3" key="1">
    <citation type="submission" date="2018-08" db="EMBL/GenBank/DDBJ databases">
        <title>Murine metabolic-syndrome-specific gut microbial biobank.</title>
        <authorList>
            <person name="Liu C."/>
        </authorList>
    </citation>
    <scope>NUCLEOTIDE SEQUENCE [LARGE SCALE GENOMIC DNA]</scope>
    <source>
        <strain evidence="2 3">583</strain>
    </source>
</reference>
<evidence type="ECO:0000313" key="3">
    <source>
        <dbReference type="Proteomes" id="UP000467132"/>
    </source>
</evidence>
<protein>
    <submittedName>
        <fullName evidence="2">Uncharacterized protein</fullName>
    </submittedName>
</protein>
<dbReference type="AlphaFoldDB" id="A0A845R510"/>
<dbReference type="EMBL" id="QXXA01000013">
    <property type="protein sequence ID" value="NBI07593.1"/>
    <property type="molecule type" value="Genomic_DNA"/>
</dbReference>